<sequence>MGHIKLEEEIREKLEGREIQPSEGAWGKLSAQLEAPAKTSSTRKYWLAIAATFVGILVIVSAVRTISTSASEEITTEIVTVDTSEETPIKTPLKTQKETQILQQDLQKEVASEAVSEEKKTTNTVEVSPKVFQKKESIAVEKVVKQNPSEAPIKAKPSKVNNPMEAVAVNQLNSETKIINDNIQKVVAQVTQLQNENTVVTAEEIDALLINAQREIRTQQILSSSKIDAASLLDDVELELEHSFRDKVYDALGEGFHKIRTAVIERNN</sequence>
<dbReference type="STRING" id="227084.SAMN05421855_10370"/>
<feature type="transmembrane region" description="Helical" evidence="1">
    <location>
        <begin position="45"/>
        <end position="63"/>
    </location>
</feature>
<dbReference type="RefSeq" id="WP_093144075.1">
    <property type="nucleotide sequence ID" value="NZ_BMWO01000003.1"/>
</dbReference>
<evidence type="ECO:0000256" key="1">
    <source>
        <dbReference type="SAM" id="Phobius"/>
    </source>
</evidence>
<protein>
    <submittedName>
        <fullName evidence="2">Uncharacterized protein</fullName>
    </submittedName>
</protein>
<dbReference type="EMBL" id="FNBA01000003">
    <property type="protein sequence ID" value="SDE86246.1"/>
    <property type="molecule type" value="Genomic_DNA"/>
</dbReference>
<keyword evidence="1" id="KW-1133">Transmembrane helix</keyword>
<proteinExistence type="predicted"/>
<evidence type="ECO:0000313" key="2">
    <source>
        <dbReference type="EMBL" id="SDE86246.1"/>
    </source>
</evidence>
<dbReference type="OrthoDB" id="1247025at2"/>
<evidence type="ECO:0000313" key="3">
    <source>
        <dbReference type="Proteomes" id="UP000199321"/>
    </source>
</evidence>
<keyword evidence="3" id="KW-1185">Reference proteome</keyword>
<name>A0A1G7GDP1_9FLAO</name>
<gene>
    <name evidence="2" type="ORF">SAMN05421855_10370</name>
</gene>
<keyword evidence="1" id="KW-0472">Membrane</keyword>
<organism evidence="2 3">
    <name type="scientific">Ulvibacter litoralis</name>
    <dbReference type="NCBI Taxonomy" id="227084"/>
    <lineage>
        <taxon>Bacteria</taxon>
        <taxon>Pseudomonadati</taxon>
        <taxon>Bacteroidota</taxon>
        <taxon>Flavobacteriia</taxon>
        <taxon>Flavobacteriales</taxon>
        <taxon>Flavobacteriaceae</taxon>
        <taxon>Ulvibacter</taxon>
    </lineage>
</organism>
<accession>A0A1G7GDP1</accession>
<reference evidence="2 3" key="1">
    <citation type="submission" date="2016-10" db="EMBL/GenBank/DDBJ databases">
        <authorList>
            <person name="de Groot N.N."/>
        </authorList>
    </citation>
    <scope>NUCLEOTIDE SEQUENCE [LARGE SCALE GENOMIC DNA]</scope>
    <source>
        <strain evidence="2 3">DSM 16195</strain>
    </source>
</reference>
<dbReference type="AlphaFoldDB" id="A0A1G7GDP1"/>
<keyword evidence="1" id="KW-0812">Transmembrane</keyword>
<dbReference type="Proteomes" id="UP000199321">
    <property type="component" value="Unassembled WGS sequence"/>
</dbReference>